<dbReference type="Proteomes" id="UP000009046">
    <property type="component" value="Unassembled WGS sequence"/>
</dbReference>
<dbReference type="GeneID" id="8240196"/>
<keyword evidence="3" id="KW-1185">Reference proteome</keyword>
<dbReference type="EnsemblMetazoa" id="PHUM193910-RA">
    <property type="protein sequence ID" value="PHUM193910-PA"/>
    <property type="gene ID" value="PHUM193910"/>
</dbReference>
<dbReference type="CTD" id="8240196"/>
<protein>
    <submittedName>
        <fullName evidence="1 2">Uncharacterized protein</fullName>
    </submittedName>
</protein>
<reference evidence="2" key="3">
    <citation type="submission" date="2021-02" db="UniProtKB">
        <authorList>
            <consortium name="EnsemblMetazoa"/>
        </authorList>
    </citation>
    <scope>IDENTIFICATION</scope>
    <source>
        <strain evidence="2">USDA</strain>
    </source>
</reference>
<dbReference type="EMBL" id="AAZO01002250">
    <property type="status" value="NOT_ANNOTATED_CDS"/>
    <property type="molecule type" value="Genomic_DNA"/>
</dbReference>
<reference evidence="1" key="2">
    <citation type="submission" date="2007-04" db="EMBL/GenBank/DDBJ databases">
        <title>The genome of the human body louse.</title>
        <authorList>
            <consortium name="The Human Body Louse Genome Consortium"/>
            <person name="Kirkness E."/>
            <person name="Walenz B."/>
            <person name="Hass B."/>
            <person name="Bruggner R."/>
            <person name="Strausberg R."/>
        </authorList>
    </citation>
    <scope>NUCLEOTIDE SEQUENCE</scope>
    <source>
        <strain evidence="1">USDA</strain>
    </source>
</reference>
<evidence type="ECO:0000313" key="2">
    <source>
        <dbReference type="EnsemblMetazoa" id="PHUM193910-PA"/>
    </source>
</evidence>
<organism>
    <name type="scientific">Pediculus humanus subsp. corporis</name>
    <name type="common">Body louse</name>
    <dbReference type="NCBI Taxonomy" id="121224"/>
    <lineage>
        <taxon>Eukaryota</taxon>
        <taxon>Metazoa</taxon>
        <taxon>Ecdysozoa</taxon>
        <taxon>Arthropoda</taxon>
        <taxon>Hexapoda</taxon>
        <taxon>Insecta</taxon>
        <taxon>Pterygota</taxon>
        <taxon>Neoptera</taxon>
        <taxon>Paraneoptera</taxon>
        <taxon>Psocodea</taxon>
        <taxon>Troctomorpha</taxon>
        <taxon>Phthiraptera</taxon>
        <taxon>Anoplura</taxon>
        <taxon>Pediculidae</taxon>
        <taxon>Pediculus</taxon>
    </lineage>
</organism>
<dbReference type="VEuPathDB" id="VectorBase:PHUM193910"/>
<dbReference type="AlphaFoldDB" id="E0VGV7"/>
<gene>
    <name evidence="2" type="primary">8240196</name>
    <name evidence="1" type="ORF">Phum_PHUM193910</name>
</gene>
<dbReference type="RefSeq" id="XP_002425351.1">
    <property type="nucleotide sequence ID" value="XM_002425306.1"/>
</dbReference>
<reference evidence="1" key="1">
    <citation type="submission" date="2007-04" db="EMBL/GenBank/DDBJ databases">
        <title>Annotation of Pediculus humanus corporis strain USDA.</title>
        <authorList>
            <person name="Kirkness E."/>
            <person name="Hannick L."/>
            <person name="Hass B."/>
            <person name="Bruggner R."/>
            <person name="Lawson D."/>
            <person name="Bidwell S."/>
            <person name="Joardar V."/>
            <person name="Caler E."/>
            <person name="Walenz B."/>
            <person name="Inman J."/>
            <person name="Schobel S."/>
            <person name="Galinsky K."/>
            <person name="Amedeo P."/>
            <person name="Strausberg R."/>
        </authorList>
    </citation>
    <scope>NUCLEOTIDE SEQUENCE</scope>
    <source>
        <strain evidence="1">USDA</strain>
    </source>
</reference>
<proteinExistence type="predicted"/>
<sequence>MCVCARPGKLLPYGLGCNQELFSPLDKPNNKMMIHSGLTLLGVAFEIGADAIGKHESL</sequence>
<dbReference type="STRING" id="121224.E0VGV7"/>
<name>E0VGV7_PEDHC</name>
<accession>E0VGV7</accession>
<dbReference type="EMBL" id="DS235152">
    <property type="protein sequence ID" value="EEB12613.1"/>
    <property type="molecule type" value="Genomic_DNA"/>
</dbReference>
<dbReference type="HOGENOM" id="CLU_2981452_0_0_1"/>
<evidence type="ECO:0000313" key="1">
    <source>
        <dbReference type="EMBL" id="EEB12613.1"/>
    </source>
</evidence>
<dbReference type="InParanoid" id="E0VGV7"/>
<evidence type="ECO:0000313" key="3">
    <source>
        <dbReference type="Proteomes" id="UP000009046"/>
    </source>
</evidence>
<dbReference type="KEGG" id="phu:Phum_PHUM193910"/>